<evidence type="ECO:0000256" key="10">
    <source>
        <dbReference type="ARBA" id="ARBA00069168"/>
    </source>
</evidence>
<feature type="disulfide bond" evidence="11">
    <location>
        <begin position="188"/>
        <end position="249"/>
    </location>
</feature>
<feature type="disulfide bond" evidence="11">
    <location>
        <begin position="219"/>
        <end position="229"/>
    </location>
</feature>
<keyword evidence="7" id="KW-0325">Glycoprotein</keyword>
<reference evidence="13" key="1">
    <citation type="submission" date="2021-02" db="EMBL/GenBank/DDBJ databases">
        <title>Comparative genomics reveals that relaxation of natural selection precedes convergent phenotypic evolution of cavefish.</title>
        <authorList>
            <person name="Peng Z."/>
        </authorList>
    </citation>
    <scope>NUCLEOTIDE SEQUENCE</scope>
    <source>
        <tissue evidence="13">Muscle</tissue>
    </source>
</reference>
<keyword evidence="3" id="KW-0732">Signal</keyword>
<evidence type="ECO:0000256" key="3">
    <source>
        <dbReference type="ARBA" id="ARBA00022729"/>
    </source>
</evidence>
<evidence type="ECO:0000256" key="7">
    <source>
        <dbReference type="ARBA" id="ARBA00023180"/>
    </source>
</evidence>
<dbReference type="SMART" id="SM00202">
    <property type="entry name" value="SR"/>
    <property type="match status" value="3"/>
</dbReference>
<proteinExistence type="predicted"/>
<dbReference type="GO" id="GO:0016020">
    <property type="term" value="C:membrane"/>
    <property type="evidence" value="ECO:0007669"/>
    <property type="project" value="InterPro"/>
</dbReference>
<feature type="disulfide bond" evidence="11">
    <location>
        <begin position="322"/>
        <end position="332"/>
    </location>
</feature>
<dbReference type="FunFam" id="3.10.250.10:FF:000031">
    <property type="entry name" value="RIKEN cDNA 5830411N06, isoform CRA_a"/>
    <property type="match status" value="1"/>
</dbReference>
<dbReference type="PRINTS" id="PR00258">
    <property type="entry name" value="SPERACTRCPTR"/>
</dbReference>
<dbReference type="Proteomes" id="UP001059041">
    <property type="component" value="Linkage Group LG24"/>
</dbReference>
<evidence type="ECO:0000256" key="1">
    <source>
        <dbReference type="ARBA" id="ARBA00004613"/>
    </source>
</evidence>
<evidence type="ECO:0000313" key="13">
    <source>
        <dbReference type="EMBL" id="KAI7792164.1"/>
    </source>
</evidence>
<feature type="domain" description="SRCR" evidence="12">
    <location>
        <begin position="149"/>
        <end position="250"/>
    </location>
</feature>
<dbReference type="InterPro" id="IPR001190">
    <property type="entry name" value="SRCR"/>
</dbReference>
<dbReference type="InterPro" id="IPR036772">
    <property type="entry name" value="SRCR-like_dom_sf"/>
</dbReference>
<comment type="function">
    <text evidence="8">Binds to extracellular matrix proteins. Binds to pathogen-associated molecular patterns (PAMPs) present on the cell walls of Gram-positive and Gram-negative bacteria and fungi, behaving as a pattern recognition receptor (PRR). Induces bacterial and fungal aggregation and subsequent inhibition of PAMP-induced cytokine release. Does not possess intrinsic bactericidal activity. May play a role in the innate defense and homeostasis of certain epithelial surfaces.</text>
</comment>
<accession>A0A9W7T801</accession>
<keyword evidence="4" id="KW-0677">Repeat</keyword>
<comment type="caution">
    <text evidence="11">Lacks conserved residue(s) required for the propagation of feature annotation.</text>
</comment>
<evidence type="ECO:0000256" key="6">
    <source>
        <dbReference type="ARBA" id="ARBA00023170"/>
    </source>
</evidence>
<dbReference type="EMBL" id="JAFHDT010000024">
    <property type="protein sequence ID" value="KAI7792164.1"/>
    <property type="molecule type" value="Genomic_DNA"/>
</dbReference>
<feature type="non-terminal residue" evidence="13">
    <location>
        <position position="427"/>
    </location>
</feature>
<evidence type="ECO:0000256" key="4">
    <source>
        <dbReference type="ARBA" id="ARBA00022737"/>
    </source>
</evidence>
<dbReference type="Pfam" id="PF00530">
    <property type="entry name" value="SRCR"/>
    <property type="match status" value="3"/>
</dbReference>
<evidence type="ECO:0000259" key="12">
    <source>
        <dbReference type="PROSITE" id="PS50287"/>
    </source>
</evidence>
<keyword evidence="2" id="KW-0964">Secreted</keyword>
<feature type="disulfide bond" evidence="11">
    <location>
        <begin position="16"/>
        <end position="26"/>
    </location>
</feature>
<feature type="disulfide bond" evidence="11">
    <location>
        <begin position="291"/>
        <end position="352"/>
    </location>
</feature>
<dbReference type="AlphaFoldDB" id="A0A9W7T801"/>
<protein>
    <recommendedName>
        <fullName evidence="10">Soluble scavenger receptor cysteine-rich domain-containing protein SSC5D</fullName>
    </recommendedName>
</protein>
<sequence>ENLEAEQTAWLSAIGCTGFESSLMDCENNLWGAYSCKRYAGVVCRSKTRLVNGVDSCSGRVEVLQDDTWGTVCDGDWDLSDAAVVCREVGCGDAVEAKRGAYFGEGSGPIRMNNVTCVGDESILSACSVPSVSSCDHTMDVGVICRPVVRLASNGFDFCSGRVEVLHKGIWGTVCDDTWGFLDGQVVCRELGCGDFQVIPSSDYFGETLKQMWMDNVDCLGSEPLLSTCHFDGWGDYFCLLSVTAGLICGHPVRLVNGFDSCSGRVEVYHDGQWGTVCDDDWDLSDAAVVCKELGCGPYIEPRGGAYFGQGTGPVWMTGVSCVGSESTLMKCDSTGWRSNQCGHRYDAGVICSDTFVQKDNKVLVRIEVKAGPEVDPNYDSIKNALLEEMQKKMKTSDTFSMRWTTQSDGSVFQKVPEDIKDAQTCN</sequence>
<dbReference type="FunFam" id="3.10.250.10:FF:000007">
    <property type="entry name" value="Soluble scavenger receptor cysteine-rich domain-containing protein SSC5D"/>
    <property type="match status" value="2"/>
</dbReference>
<dbReference type="Gene3D" id="3.10.250.10">
    <property type="entry name" value="SRCR-like domain"/>
    <property type="match status" value="4"/>
</dbReference>
<name>A0A9W7T801_TRIRA</name>
<dbReference type="SUPFAM" id="SSF56487">
    <property type="entry name" value="SRCR-like"/>
    <property type="match status" value="4"/>
</dbReference>
<feature type="domain" description="SRCR" evidence="12">
    <location>
        <begin position="253"/>
        <end position="353"/>
    </location>
</feature>
<evidence type="ECO:0000256" key="11">
    <source>
        <dbReference type="PROSITE-ProRule" id="PRU00196"/>
    </source>
</evidence>
<keyword evidence="14" id="KW-1185">Reference proteome</keyword>
<keyword evidence="5 11" id="KW-1015">Disulfide bond</keyword>
<dbReference type="PROSITE" id="PS00420">
    <property type="entry name" value="SRCR_1"/>
    <property type="match status" value="2"/>
</dbReference>
<comment type="subcellular location">
    <subcellularLocation>
        <location evidence="1">Secreted</location>
    </subcellularLocation>
</comment>
<organism evidence="13 14">
    <name type="scientific">Triplophysa rosa</name>
    <name type="common">Cave loach</name>
    <dbReference type="NCBI Taxonomy" id="992332"/>
    <lineage>
        <taxon>Eukaryota</taxon>
        <taxon>Metazoa</taxon>
        <taxon>Chordata</taxon>
        <taxon>Craniata</taxon>
        <taxon>Vertebrata</taxon>
        <taxon>Euteleostomi</taxon>
        <taxon>Actinopterygii</taxon>
        <taxon>Neopterygii</taxon>
        <taxon>Teleostei</taxon>
        <taxon>Ostariophysi</taxon>
        <taxon>Cypriniformes</taxon>
        <taxon>Nemacheilidae</taxon>
        <taxon>Triplophysa</taxon>
    </lineage>
</organism>
<evidence type="ECO:0000256" key="2">
    <source>
        <dbReference type="ARBA" id="ARBA00022525"/>
    </source>
</evidence>
<evidence type="ECO:0000313" key="14">
    <source>
        <dbReference type="Proteomes" id="UP001059041"/>
    </source>
</evidence>
<dbReference type="PANTHER" id="PTHR19331:SF22">
    <property type="entry name" value="DELETED IN MALIGNANT BRAIN TUMORS 1 PROTEIN"/>
    <property type="match status" value="1"/>
</dbReference>
<feature type="disulfide bond" evidence="11">
    <location>
        <begin position="278"/>
        <end position="342"/>
    </location>
</feature>
<dbReference type="PANTHER" id="PTHR19331">
    <property type="entry name" value="SCAVENGER RECEPTOR DOMAIN-CONTAINING"/>
    <property type="match status" value="1"/>
</dbReference>
<feature type="domain" description="SRCR" evidence="12">
    <location>
        <begin position="48"/>
        <end position="146"/>
    </location>
</feature>
<evidence type="ECO:0000256" key="8">
    <source>
        <dbReference type="ARBA" id="ARBA00058074"/>
    </source>
</evidence>
<keyword evidence="6" id="KW-0675">Receptor</keyword>
<evidence type="ECO:0000256" key="9">
    <source>
        <dbReference type="ARBA" id="ARBA00064153"/>
    </source>
</evidence>
<comment type="caution">
    <text evidence="13">The sequence shown here is derived from an EMBL/GenBank/DDBJ whole genome shotgun (WGS) entry which is preliminary data.</text>
</comment>
<gene>
    <name evidence="13" type="ORF">IRJ41_021964</name>
</gene>
<feature type="disulfide bond" evidence="11">
    <location>
        <begin position="117"/>
        <end position="127"/>
    </location>
</feature>
<feature type="disulfide bond" evidence="11">
    <location>
        <begin position="175"/>
        <end position="239"/>
    </location>
</feature>
<feature type="domain" description="SRCR" evidence="12">
    <location>
        <begin position="1"/>
        <end position="45"/>
    </location>
</feature>
<comment type="subunit">
    <text evidence="9">Interacts with LGALS1 and laminin.</text>
</comment>
<dbReference type="PROSITE" id="PS50287">
    <property type="entry name" value="SRCR_2"/>
    <property type="match status" value="4"/>
</dbReference>
<evidence type="ECO:0000256" key="5">
    <source>
        <dbReference type="ARBA" id="ARBA00023157"/>
    </source>
</evidence>